<dbReference type="InterPro" id="IPR001810">
    <property type="entry name" value="F-box_dom"/>
</dbReference>
<reference evidence="2 3" key="1">
    <citation type="submission" date="2020-08" db="EMBL/GenBank/DDBJ databases">
        <title>Plant Genome Project.</title>
        <authorList>
            <person name="Zhang R.-G."/>
        </authorList>
    </citation>
    <scope>NUCLEOTIDE SEQUENCE [LARGE SCALE GENOMIC DNA]</scope>
    <source>
        <tissue evidence="2">Rhizome</tissue>
    </source>
</reference>
<accession>A0A8J5KS90</accession>
<gene>
    <name evidence="2" type="ORF">ZIOFF_055365</name>
</gene>
<comment type="caution">
    <text evidence="2">The sequence shown here is derived from an EMBL/GenBank/DDBJ whole genome shotgun (WGS) entry which is preliminary data.</text>
</comment>
<dbReference type="PANTHER" id="PTHR31672">
    <property type="entry name" value="BNACNNG10540D PROTEIN"/>
    <property type="match status" value="1"/>
</dbReference>
<dbReference type="Proteomes" id="UP000734854">
    <property type="component" value="Unassembled WGS sequence"/>
</dbReference>
<dbReference type="PANTHER" id="PTHR31672:SF8">
    <property type="entry name" value="F-BOX DOMAIN-CONTAINING PROTEIN"/>
    <property type="match status" value="1"/>
</dbReference>
<evidence type="ECO:0000313" key="3">
    <source>
        <dbReference type="Proteomes" id="UP000734854"/>
    </source>
</evidence>
<dbReference type="EMBL" id="JACMSC010000015">
    <property type="protein sequence ID" value="KAG6486785.1"/>
    <property type="molecule type" value="Genomic_DNA"/>
</dbReference>
<protein>
    <recommendedName>
        <fullName evidence="1">F-box domain-containing protein</fullName>
    </recommendedName>
</protein>
<sequence length="355" mass="40287">MASSSDSDWERLPLNLQESILLLLPISTLLVCKSLSRSFLHTIRSPSFLSAYSLRRSRHLDDLIFLLFIDGIGARRPSAIAFLPIRASWIHLPLPISLCHIHTSSGCLVVAEKFEGGQFVSDLLCRTVTPIAPMSFHSYILSLVEDEASTDFKIVSSSKNVIDGGILRPSYCQVYNSASRRWESSGQFPHHYAMLGNAILLNGMLFVLGRDPDHLLAFDLKTRMWSVVDEELPLSLLCFHLLVFEERLFLVGGLDGEELTITRIEIWEYDLVEKQWGMFCFMPDEIFLQFCGNGLFNFDTIDQLGIVLFCNTREFSIIMFDMSSKIWSRAPDCEQPKSRKSWIGHALVPSVQLLK</sequence>
<organism evidence="2 3">
    <name type="scientific">Zingiber officinale</name>
    <name type="common">Ginger</name>
    <name type="synonym">Amomum zingiber</name>
    <dbReference type="NCBI Taxonomy" id="94328"/>
    <lineage>
        <taxon>Eukaryota</taxon>
        <taxon>Viridiplantae</taxon>
        <taxon>Streptophyta</taxon>
        <taxon>Embryophyta</taxon>
        <taxon>Tracheophyta</taxon>
        <taxon>Spermatophyta</taxon>
        <taxon>Magnoliopsida</taxon>
        <taxon>Liliopsida</taxon>
        <taxon>Zingiberales</taxon>
        <taxon>Zingiberaceae</taxon>
        <taxon>Zingiber</taxon>
    </lineage>
</organism>
<proteinExistence type="predicted"/>
<dbReference type="AlphaFoldDB" id="A0A8J5KS90"/>
<name>A0A8J5KS90_ZINOF</name>
<dbReference type="Pfam" id="PF00646">
    <property type="entry name" value="F-box"/>
    <property type="match status" value="1"/>
</dbReference>
<feature type="domain" description="F-box" evidence="1">
    <location>
        <begin position="9"/>
        <end position="49"/>
    </location>
</feature>
<evidence type="ECO:0000313" key="2">
    <source>
        <dbReference type="EMBL" id="KAG6486785.1"/>
    </source>
</evidence>
<dbReference type="InterPro" id="IPR050796">
    <property type="entry name" value="SCF_F-box_component"/>
</dbReference>
<evidence type="ECO:0000259" key="1">
    <source>
        <dbReference type="Pfam" id="PF00646"/>
    </source>
</evidence>
<keyword evidence="3" id="KW-1185">Reference proteome</keyword>
<dbReference type="OrthoDB" id="786174at2759"/>